<dbReference type="Gene3D" id="1.10.10.1760">
    <property type="entry name" value="60S ribosomal protein L36"/>
    <property type="match status" value="1"/>
</dbReference>
<dbReference type="PROSITE" id="PS01190">
    <property type="entry name" value="RIBOSOMAL_L36E"/>
    <property type="match status" value="1"/>
</dbReference>
<proteinExistence type="inferred from homology"/>
<comment type="caution">
    <text evidence="6">The sequence shown here is derived from an EMBL/GenBank/DDBJ whole genome shotgun (WGS) entry which is preliminary data.</text>
</comment>
<dbReference type="OrthoDB" id="9616667at2759"/>
<evidence type="ECO:0000256" key="1">
    <source>
        <dbReference type="ARBA" id="ARBA00006509"/>
    </source>
</evidence>
<keyword evidence="8" id="KW-1185">Reference proteome</keyword>
<name>A0A507CRN6_9FUNG</name>
<dbReference type="EMBL" id="QEAM01000134">
    <property type="protein sequence ID" value="TPX45666.1"/>
    <property type="molecule type" value="Genomic_DNA"/>
</dbReference>
<evidence type="ECO:0000256" key="4">
    <source>
        <dbReference type="RuleBase" id="RU000665"/>
    </source>
</evidence>
<dbReference type="AlphaFoldDB" id="A0A507CRN6"/>
<gene>
    <name evidence="7" type="ORF">SeLEV6574_g03742</name>
    <name evidence="6" type="ORF">SeMB42_g05451</name>
</gene>
<protein>
    <recommendedName>
        <fullName evidence="4">60S ribosomal protein L36</fullName>
    </recommendedName>
</protein>
<dbReference type="Pfam" id="PF01158">
    <property type="entry name" value="Ribosomal_L36e"/>
    <property type="match status" value="1"/>
</dbReference>
<dbReference type="STRING" id="286115.A0A507CRN6"/>
<comment type="similarity">
    <text evidence="1 4">Belongs to the eukaryotic ribosomal protein eL36 family.</text>
</comment>
<accession>A0A507CRN6</accession>
<evidence type="ECO:0000256" key="5">
    <source>
        <dbReference type="SAM" id="MobiDB-lite"/>
    </source>
</evidence>
<feature type="region of interest" description="Disordered" evidence="5">
    <location>
        <begin position="1"/>
        <end position="40"/>
    </location>
</feature>
<dbReference type="PANTHER" id="PTHR10114">
    <property type="entry name" value="60S RIBOSOMAL PROTEIN L36"/>
    <property type="match status" value="1"/>
</dbReference>
<organism evidence="6 8">
    <name type="scientific">Synchytrium endobioticum</name>
    <dbReference type="NCBI Taxonomy" id="286115"/>
    <lineage>
        <taxon>Eukaryota</taxon>
        <taxon>Fungi</taxon>
        <taxon>Fungi incertae sedis</taxon>
        <taxon>Chytridiomycota</taxon>
        <taxon>Chytridiomycota incertae sedis</taxon>
        <taxon>Chytridiomycetes</taxon>
        <taxon>Synchytriales</taxon>
        <taxon>Synchytriaceae</taxon>
        <taxon>Synchytrium</taxon>
    </lineage>
</organism>
<evidence type="ECO:0000313" key="8">
    <source>
        <dbReference type="Proteomes" id="UP000317494"/>
    </source>
</evidence>
<evidence type="ECO:0000256" key="3">
    <source>
        <dbReference type="ARBA" id="ARBA00023274"/>
    </source>
</evidence>
<dbReference type="EMBL" id="QEAN01000260">
    <property type="protein sequence ID" value="TPX41700.1"/>
    <property type="molecule type" value="Genomic_DNA"/>
</dbReference>
<sequence length="110" mass="12566">MGKKNLPPPAKTGIAAGENAGHVTERIHLKPKPSNRKGHLAKRTKFVRELIREVTGFAPYERRVMELLKNSKDKRARRLAKRRLGTFVRAKRKVEELSNVIAETRRHGAH</sequence>
<dbReference type="GO" id="GO:0003735">
    <property type="term" value="F:structural constituent of ribosome"/>
    <property type="evidence" value="ECO:0007669"/>
    <property type="project" value="InterPro"/>
</dbReference>
<evidence type="ECO:0000313" key="9">
    <source>
        <dbReference type="Proteomes" id="UP000320475"/>
    </source>
</evidence>
<dbReference type="Proteomes" id="UP000317494">
    <property type="component" value="Unassembled WGS sequence"/>
</dbReference>
<dbReference type="InterPro" id="IPR000509">
    <property type="entry name" value="Ribosomal_eL36"/>
</dbReference>
<keyword evidence="3 4" id="KW-0687">Ribonucleoprotein</keyword>
<dbReference type="GO" id="GO:0005840">
    <property type="term" value="C:ribosome"/>
    <property type="evidence" value="ECO:0007669"/>
    <property type="project" value="UniProtKB-KW"/>
</dbReference>
<keyword evidence="2 4" id="KW-0689">Ribosomal protein</keyword>
<evidence type="ECO:0000313" key="7">
    <source>
        <dbReference type="EMBL" id="TPX45666.1"/>
    </source>
</evidence>
<reference evidence="8 9" key="1">
    <citation type="journal article" date="2019" name="Sci. Rep.">
        <title>Comparative genomics of chytrid fungi reveal insights into the obligate biotrophic and pathogenic lifestyle of Synchytrium endobioticum.</title>
        <authorList>
            <person name="van de Vossenberg B.T.L.H."/>
            <person name="Warris S."/>
            <person name="Nguyen H.D.T."/>
            <person name="van Gent-Pelzer M.P.E."/>
            <person name="Joly D.L."/>
            <person name="van de Geest H.C."/>
            <person name="Bonants P.J.M."/>
            <person name="Smith D.S."/>
            <person name="Levesque C.A."/>
            <person name="van der Lee T.A.J."/>
        </authorList>
    </citation>
    <scope>NUCLEOTIDE SEQUENCE [LARGE SCALE GENOMIC DNA]</scope>
    <source>
        <strain evidence="7 9">LEV6574</strain>
        <strain evidence="6 8">MB42</strain>
    </source>
</reference>
<feature type="compositionally biased region" description="Pro residues" evidence="5">
    <location>
        <begin position="1"/>
        <end position="10"/>
    </location>
</feature>
<dbReference type="FunFam" id="1.10.10.1760:FF:000003">
    <property type="entry name" value="60S ribosomal protein L36"/>
    <property type="match status" value="1"/>
</dbReference>
<dbReference type="Proteomes" id="UP000320475">
    <property type="component" value="Unassembled WGS sequence"/>
</dbReference>
<dbReference type="GO" id="GO:1990904">
    <property type="term" value="C:ribonucleoprotein complex"/>
    <property type="evidence" value="ECO:0007669"/>
    <property type="project" value="UniProtKB-KW"/>
</dbReference>
<feature type="compositionally biased region" description="Basic residues" evidence="5">
    <location>
        <begin position="29"/>
        <end position="40"/>
    </location>
</feature>
<dbReference type="InterPro" id="IPR038097">
    <property type="entry name" value="Ribosomal_eL36_sf"/>
</dbReference>
<dbReference type="GO" id="GO:0006412">
    <property type="term" value="P:translation"/>
    <property type="evidence" value="ECO:0007669"/>
    <property type="project" value="InterPro"/>
</dbReference>
<dbReference type="VEuPathDB" id="FungiDB:SeMB42_g05451"/>
<evidence type="ECO:0000256" key="2">
    <source>
        <dbReference type="ARBA" id="ARBA00022980"/>
    </source>
</evidence>
<evidence type="ECO:0000313" key="6">
    <source>
        <dbReference type="EMBL" id="TPX41700.1"/>
    </source>
</evidence>